<protein>
    <recommendedName>
        <fullName evidence="4">Ammonia monooxygenase</fullName>
    </recommendedName>
</protein>
<gene>
    <name evidence="2" type="ORF">NIES46_15420</name>
</gene>
<comment type="caution">
    <text evidence="2">The sequence shown here is derived from an EMBL/GenBank/DDBJ whole genome shotgun (WGS) entry which is preliminary data.</text>
</comment>
<evidence type="ECO:0000313" key="3">
    <source>
        <dbReference type="Proteomes" id="UP000326169"/>
    </source>
</evidence>
<keyword evidence="3" id="KW-1185">Reference proteome</keyword>
<feature type="transmembrane region" description="Helical" evidence="1">
    <location>
        <begin position="36"/>
        <end position="54"/>
    </location>
</feature>
<proteinExistence type="predicted"/>
<feature type="transmembrane region" description="Helical" evidence="1">
    <location>
        <begin position="115"/>
        <end position="137"/>
    </location>
</feature>
<keyword evidence="1" id="KW-0812">Transmembrane</keyword>
<dbReference type="PIRSF" id="PIRSF038991">
    <property type="entry name" value="Protein_AbrB"/>
    <property type="match status" value="1"/>
</dbReference>
<organism evidence="2 3">
    <name type="scientific">Limnospira platensis NIES-46</name>
    <dbReference type="NCBI Taxonomy" id="1236695"/>
    <lineage>
        <taxon>Bacteria</taxon>
        <taxon>Bacillati</taxon>
        <taxon>Cyanobacteriota</taxon>
        <taxon>Cyanophyceae</taxon>
        <taxon>Oscillatoriophycideae</taxon>
        <taxon>Oscillatoriales</taxon>
        <taxon>Sirenicapillariaceae</taxon>
        <taxon>Limnospira</taxon>
    </lineage>
</organism>
<name>A0A5M3T4G4_LIMPL</name>
<feature type="transmembrane region" description="Helical" evidence="1">
    <location>
        <begin position="221"/>
        <end position="241"/>
    </location>
</feature>
<feature type="transmembrane region" description="Helical" evidence="1">
    <location>
        <begin position="248"/>
        <end position="265"/>
    </location>
</feature>
<dbReference type="GeneID" id="301682412"/>
<dbReference type="RefSeq" id="WP_006619225.1">
    <property type="nucleotide sequence ID" value="NZ_BIMW01000074.1"/>
</dbReference>
<dbReference type="PANTHER" id="PTHR38457:SF1">
    <property type="entry name" value="REGULATOR ABRB-RELATED"/>
    <property type="match status" value="1"/>
</dbReference>
<sequence>MKINSSALITMPLAAHLDFSRHESWVKMLLLNGKKVGVILIQMTIAIMAGWLLTSLNMPVGWLLGPMIVGILLALIWQKSTPLPKSFNLLGQAIVALTTATRFSPETLTLGKTYALPLLGCIVVTGAMSVCNGYLLWRWAKIDRTTGFLGCIPGAGPSLVAISEQMGADAIAVAVLQYIRILLVALIIPTLASFWFASPGVQEMPLVLSPLSTSLSTPPHAPAFLNWLILCVCGGLGVWLGPVLRLPSSLFLGPFLAGLIGFWSLPYTFEMPPLGFTAGLVLVGLGTGLKFDGNTAKKLIKAVLIELILVLVLIGSCLGVGYIFHLVTKVDTMTAILGSTPGGITAMIATVLQLGGDSGLVMAMQMTRMLLILLIVPWVLQQMMIDKKG</sequence>
<evidence type="ECO:0000313" key="2">
    <source>
        <dbReference type="EMBL" id="GCE93492.1"/>
    </source>
</evidence>
<feature type="transmembrane region" description="Helical" evidence="1">
    <location>
        <begin position="303"/>
        <end position="324"/>
    </location>
</feature>
<dbReference type="Proteomes" id="UP000326169">
    <property type="component" value="Unassembled WGS sequence"/>
</dbReference>
<evidence type="ECO:0000256" key="1">
    <source>
        <dbReference type="SAM" id="Phobius"/>
    </source>
</evidence>
<dbReference type="InterPro" id="IPR017516">
    <property type="entry name" value="AbrB_dup"/>
</dbReference>
<dbReference type="Pfam" id="PF05145">
    <property type="entry name" value="AbrB"/>
    <property type="match status" value="1"/>
</dbReference>
<keyword evidence="1" id="KW-0472">Membrane</keyword>
<feature type="transmembrane region" description="Helical" evidence="1">
    <location>
        <begin position="181"/>
        <end position="201"/>
    </location>
</feature>
<dbReference type="InterPro" id="IPR007820">
    <property type="entry name" value="AbrB_fam"/>
</dbReference>
<dbReference type="PANTHER" id="PTHR38457">
    <property type="entry name" value="REGULATOR ABRB-RELATED"/>
    <property type="match status" value="1"/>
</dbReference>
<evidence type="ECO:0008006" key="4">
    <source>
        <dbReference type="Google" id="ProtNLM"/>
    </source>
</evidence>
<dbReference type="EMBL" id="BIMW01000074">
    <property type="protein sequence ID" value="GCE93492.1"/>
    <property type="molecule type" value="Genomic_DNA"/>
</dbReference>
<accession>A0A5M3T4G4</accession>
<reference evidence="2 3" key="1">
    <citation type="journal article" date="2019" name="J Genomics">
        <title>The Draft Genome of a Hydrogen-producing Cyanobacterium, Arthrospira platensis NIES-46.</title>
        <authorList>
            <person name="Suzuki S."/>
            <person name="Yamaguchi H."/>
            <person name="Kawachi M."/>
        </authorList>
    </citation>
    <scope>NUCLEOTIDE SEQUENCE [LARGE SCALE GENOMIC DNA]</scope>
    <source>
        <strain evidence="2 3">NIES-46</strain>
    </source>
</reference>
<feature type="transmembrane region" description="Helical" evidence="1">
    <location>
        <begin position="360"/>
        <end position="380"/>
    </location>
</feature>
<dbReference type="NCBIfam" id="TIGR03082">
    <property type="entry name" value="Gneg_AbrB_dup"/>
    <property type="match status" value="2"/>
</dbReference>
<keyword evidence="1" id="KW-1133">Transmembrane helix</keyword>
<feature type="transmembrane region" description="Helical" evidence="1">
    <location>
        <begin position="60"/>
        <end position="77"/>
    </location>
</feature>
<feature type="transmembrane region" description="Helical" evidence="1">
    <location>
        <begin position="271"/>
        <end position="291"/>
    </location>
</feature>